<dbReference type="InterPro" id="IPR013525">
    <property type="entry name" value="ABC2_TM"/>
</dbReference>
<evidence type="ECO:0000256" key="2">
    <source>
        <dbReference type="ARBA" id="ARBA00022448"/>
    </source>
</evidence>
<dbReference type="Gene3D" id="3.40.50.300">
    <property type="entry name" value="P-loop containing nucleotide triphosphate hydrolases"/>
    <property type="match status" value="1"/>
</dbReference>
<keyword evidence="4" id="KW-0547">Nucleotide-binding</keyword>
<sequence>MSDRNSIRTVGNSGESKNYIISKNPFAEKEGICLAWKDVSFSVRQKNDDSKVILRDVSGMVVPGELNSIMGPSGSGKTSLMNILSGRTIQSSRNFFDVKGTLSWNGNKINLEDGINAHQSSRMIAFVSQENRLLPTVTPREAIFFSARMRLDKQVSDHEIQCLSNVMIHELGLDDCADTYVGGPLLNGLSGGETKRTSIGVELVVNPKIIFLDEPTSGLDSFSALQLMKVLKRLASTGTTILFSIHQPSSSVYNSFDNLILLNRGRVMFHGLSKDAPAYFAERQFSVPNNYNPADWMLDVSQMQTIEVLEASGFFQNMSVDLPLKSTKNSYIRDESECKLSKITASGYLLRRELYGLRRNTVPIRARFGVTIVMNLLIGVIYFDIGSKSRDDPSHLQSQFGANVLTLMTCIISTAAPSLVTFPSERSVFIREYFTGHYAVSSYFLSRLVIELILNCCQAFIQAVLNHLCLSLTLPFLNLFLIYFVTALVSNATAVCVGSFVKDPALAMEFLPIVLLPQLFFAGFFIVTDLIPLYLRWARYLCSLFYGVALVLVSEFDNCGEGAEEIACENLLEQVDVDANLILLYWGCLVALFITFRCFALRFLIMNAKKFD</sequence>
<organism evidence="10">
    <name type="scientific">Leptocylindrus aporus</name>
    <dbReference type="NCBI Taxonomy" id="1398097"/>
    <lineage>
        <taxon>Eukaryota</taxon>
        <taxon>Sar</taxon>
        <taxon>Stramenopiles</taxon>
        <taxon>Ochrophyta</taxon>
        <taxon>Bacillariophyta</taxon>
        <taxon>Coscinodiscophyceae</taxon>
        <taxon>Chaetocerotophycidae</taxon>
        <taxon>Leptocylindrales</taxon>
        <taxon>Leptocylindraceae</taxon>
        <taxon>Leptocylindrus</taxon>
    </lineage>
</organism>
<dbReference type="InterPro" id="IPR050352">
    <property type="entry name" value="ABCG_transporters"/>
</dbReference>
<feature type="transmembrane region" description="Helical" evidence="8">
    <location>
        <begin position="477"/>
        <end position="501"/>
    </location>
</feature>
<keyword evidence="5" id="KW-0067">ATP-binding</keyword>
<feature type="transmembrane region" description="Helical" evidence="8">
    <location>
        <begin position="444"/>
        <end position="465"/>
    </location>
</feature>
<dbReference type="SUPFAM" id="SSF52540">
    <property type="entry name" value="P-loop containing nucleoside triphosphate hydrolases"/>
    <property type="match status" value="1"/>
</dbReference>
<dbReference type="InterPro" id="IPR043926">
    <property type="entry name" value="ABCG_dom"/>
</dbReference>
<dbReference type="InterPro" id="IPR003439">
    <property type="entry name" value="ABC_transporter-like_ATP-bd"/>
</dbReference>
<dbReference type="Pfam" id="PF01061">
    <property type="entry name" value="ABC2_membrane"/>
    <property type="match status" value="1"/>
</dbReference>
<keyword evidence="7 8" id="KW-0472">Membrane</keyword>
<dbReference type="GO" id="GO:0140359">
    <property type="term" value="F:ABC-type transporter activity"/>
    <property type="evidence" value="ECO:0007669"/>
    <property type="project" value="InterPro"/>
</dbReference>
<evidence type="ECO:0000256" key="5">
    <source>
        <dbReference type="ARBA" id="ARBA00022840"/>
    </source>
</evidence>
<keyword evidence="2" id="KW-0813">Transport</keyword>
<dbReference type="InterPro" id="IPR027417">
    <property type="entry name" value="P-loop_NTPase"/>
</dbReference>
<evidence type="ECO:0000256" key="1">
    <source>
        <dbReference type="ARBA" id="ARBA00004141"/>
    </source>
</evidence>
<feature type="transmembrane region" description="Helical" evidence="8">
    <location>
        <begin position="368"/>
        <end position="385"/>
    </location>
</feature>
<dbReference type="Pfam" id="PF00005">
    <property type="entry name" value="ABC_tran"/>
    <property type="match status" value="1"/>
</dbReference>
<evidence type="ECO:0000256" key="8">
    <source>
        <dbReference type="SAM" id="Phobius"/>
    </source>
</evidence>
<proteinExistence type="predicted"/>
<feature type="domain" description="ABC transporter" evidence="9">
    <location>
        <begin position="34"/>
        <end position="289"/>
    </location>
</feature>
<dbReference type="Pfam" id="PF19055">
    <property type="entry name" value="ABC2_membrane_7"/>
    <property type="match status" value="1"/>
</dbReference>
<feature type="transmembrane region" description="Helical" evidence="8">
    <location>
        <begin position="513"/>
        <end position="535"/>
    </location>
</feature>
<evidence type="ECO:0000256" key="4">
    <source>
        <dbReference type="ARBA" id="ARBA00022741"/>
    </source>
</evidence>
<dbReference type="PROSITE" id="PS50893">
    <property type="entry name" value="ABC_TRANSPORTER_2"/>
    <property type="match status" value="1"/>
</dbReference>
<keyword evidence="3 8" id="KW-0812">Transmembrane</keyword>
<feature type="transmembrane region" description="Helical" evidence="8">
    <location>
        <begin position="583"/>
        <end position="605"/>
    </location>
</feature>
<name>A0A7S0KAS4_9STRA</name>
<comment type="subcellular location">
    <subcellularLocation>
        <location evidence="1">Membrane</location>
        <topology evidence="1">Multi-pass membrane protein</topology>
    </subcellularLocation>
</comment>
<keyword evidence="6 8" id="KW-1133">Transmembrane helix</keyword>
<dbReference type="InterPro" id="IPR003593">
    <property type="entry name" value="AAA+_ATPase"/>
</dbReference>
<protein>
    <recommendedName>
        <fullName evidence="9">ABC transporter domain-containing protein</fullName>
    </recommendedName>
</protein>
<feature type="transmembrane region" description="Helical" evidence="8">
    <location>
        <begin position="405"/>
        <end position="423"/>
    </location>
</feature>
<gene>
    <name evidence="10" type="ORF">LDAN0322_LOCUS443</name>
</gene>
<evidence type="ECO:0000313" key="10">
    <source>
        <dbReference type="EMBL" id="CAD8574299.1"/>
    </source>
</evidence>
<evidence type="ECO:0000256" key="7">
    <source>
        <dbReference type="ARBA" id="ARBA00023136"/>
    </source>
</evidence>
<reference evidence="10" key="1">
    <citation type="submission" date="2021-01" db="EMBL/GenBank/DDBJ databases">
        <authorList>
            <person name="Corre E."/>
            <person name="Pelletier E."/>
            <person name="Niang G."/>
            <person name="Scheremetjew M."/>
            <person name="Finn R."/>
            <person name="Kale V."/>
            <person name="Holt S."/>
            <person name="Cochrane G."/>
            <person name="Meng A."/>
            <person name="Brown T."/>
            <person name="Cohen L."/>
        </authorList>
    </citation>
    <scope>NUCLEOTIDE SEQUENCE</scope>
    <source>
        <strain evidence="10">B651</strain>
    </source>
</reference>
<dbReference type="GO" id="GO:0005524">
    <property type="term" value="F:ATP binding"/>
    <property type="evidence" value="ECO:0007669"/>
    <property type="project" value="UniProtKB-KW"/>
</dbReference>
<dbReference type="PANTHER" id="PTHR48041">
    <property type="entry name" value="ABC TRANSPORTER G FAMILY MEMBER 28"/>
    <property type="match status" value="1"/>
</dbReference>
<evidence type="ECO:0000256" key="6">
    <source>
        <dbReference type="ARBA" id="ARBA00022989"/>
    </source>
</evidence>
<dbReference type="SMART" id="SM00382">
    <property type="entry name" value="AAA"/>
    <property type="match status" value="1"/>
</dbReference>
<dbReference type="GO" id="GO:0016887">
    <property type="term" value="F:ATP hydrolysis activity"/>
    <property type="evidence" value="ECO:0007669"/>
    <property type="project" value="InterPro"/>
</dbReference>
<dbReference type="AlphaFoldDB" id="A0A7S0KAS4"/>
<dbReference type="PANTHER" id="PTHR48041:SF139">
    <property type="entry name" value="PROTEIN SCARLET"/>
    <property type="match status" value="1"/>
</dbReference>
<dbReference type="GO" id="GO:0016020">
    <property type="term" value="C:membrane"/>
    <property type="evidence" value="ECO:0007669"/>
    <property type="project" value="UniProtKB-SubCell"/>
</dbReference>
<evidence type="ECO:0000259" key="9">
    <source>
        <dbReference type="PROSITE" id="PS50893"/>
    </source>
</evidence>
<dbReference type="CDD" id="cd03213">
    <property type="entry name" value="ABCG_EPDR"/>
    <property type="match status" value="1"/>
</dbReference>
<accession>A0A7S0KAS4</accession>
<dbReference type="EMBL" id="HBEU01000656">
    <property type="protein sequence ID" value="CAD8574299.1"/>
    <property type="molecule type" value="Transcribed_RNA"/>
</dbReference>
<evidence type="ECO:0000256" key="3">
    <source>
        <dbReference type="ARBA" id="ARBA00022692"/>
    </source>
</evidence>